<dbReference type="Gene3D" id="2.60.120.200">
    <property type="match status" value="1"/>
</dbReference>
<evidence type="ECO:0000256" key="2">
    <source>
        <dbReference type="SAM" id="SignalP"/>
    </source>
</evidence>
<feature type="region of interest" description="Disordered" evidence="1">
    <location>
        <begin position="370"/>
        <end position="395"/>
    </location>
</feature>
<name>A0A4S9BT94_AURPU</name>
<dbReference type="EMBL" id="QZAM01000018">
    <property type="protein sequence ID" value="THW50892.1"/>
    <property type="molecule type" value="Genomic_DNA"/>
</dbReference>
<proteinExistence type="predicted"/>
<evidence type="ECO:0000259" key="3">
    <source>
        <dbReference type="PROSITE" id="PS51762"/>
    </source>
</evidence>
<keyword evidence="5" id="KW-0430">Lectin</keyword>
<organism evidence="5 6">
    <name type="scientific">Aureobasidium pullulans</name>
    <name type="common">Black yeast</name>
    <name type="synonym">Pullularia pullulans</name>
    <dbReference type="NCBI Taxonomy" id="5580"/>
    <lineage>
        <taxon>Eukaryota</taxon>
        <taxon>Fungi</taxon>
        <taxon>Dikarya</taxon>
        <taxon>Ascomycota</taxon>
        <taxon>Pezizomycotina</taxon>
        <taxon>Dothideomycetes</taxon>
        <taxon>Dothideomycetidae</taxon>
        <taxon>Dothideales</taxon>
        <taxon>Saccotheciaceae</taxon>
        <taxon>Aureobasidium</taxon>
    </lineage>
</organism>
<feature type="compositionally biased region" description="Polar residues" evidence="1">
    <location>
        <begin position="325"/>
        <end position="350"/>
    </location>
</feature>
<feature type="compositionally biased region" description="Polar residues" evidence="1">
    <location>
        <begin position="303"/>
        <end position="315"/>
    </location>
</feature>
<dbReference type="Proteomes" id="UP000304928">
    <property type="component" value="Unassembled WGS sequence"/>
</dbReference>
<feature type="domain" description="GH16" evidence="3">
    <location>
        <begin position="43"/>
        <end position="278"/>
    </location>
</feature>
<keyword evidence="2" id="KW-0732">Signal</keyword>
<feature type="region of interest" description="Disordered" evidence="1">
    <location>
        <begin position="540"/>
        <end position="560"/>
    </location>
</feature>
<dbReference type="CDD" id="cd00413">
    <property type="entry name" value="Glyco_hydrolase_16"/>
    <property type="match status" value="1"/>
</dbReference>
<evidence type="ECO:0000313" key="6">
    <source>
        <dbReference type="Proteomes" id="UP000304928"/>
    </source>
</evidence>
<dbReference type="PANTHER" id="PTHR38121">
    <property type="entry name" value="GH16 DOMAIN-CONTAINING PROTEIN"/>
    <property type="match status" value="1"/>
</dbReference>
<dbReference type="PANTHER" id="PTHR38121:SF2">
    <property type="entry name" value="ACYLTRANSFERASE 3 DOMAIN-CONTAINING PROTEIN"/>
    <property type="match status" value="1"/>
</dbReference>
<reference evidence="6 7" key="1">
    <citation type="submission" date="2018-10" db="EMBL/GenBank/DDBJ databases">
        <title>Fifty Aureobasidium pullulans genomes reveal a recombining polyextremotolerant generalist.</title>
        <authorList>
            <person name="Gostincar C."/>
            <person name="Turk M."/>
            <person name="Zajc J."/>
            <person name="Gunde-Cimerman N."/>
        </authorList>
    </citation>
    <scope>NUCLEOTIDE SEQUENCE [LARGE SCALE GENOMIC DNA]</scope>
    <source>
        <strain evidence="5 6">EXF-10507</strain>
        <strain evidence="4 7">EXF-10796</strain>
    </source>
</reference>
<dbReference type="Pfam" id="PF14295">
    <property type="entry name" value="PAN_4"/>
    <property type="match status" value="2"/>
</dbReference>
<feature type="region of interest" description="Disordered" evidence="1">
    <location>
        <begin position="481"/>
        <end position="504"/>
    </location>
</feature>
<evidence type="ECO:0000313" key="7">
    <source>
        <dbReference type="Proteomes" id="UP000309076"/>
    </source>
</evidence>
<dbReference type="SUPFAM" id="SSF49899">
    <property type="entry name" value="Concanavalin A-like lectins/glucanases"/>
    <property type="match status" value="1"/>
</dbReference>
<evidence type="ECO:0000313" key="5">
    <source>
        <dbReference type="EMBL" id="THW97000.1"/>
    </source>
</evidence>
<feature type="chain" id="PRO_5043196469" evidence="2">
    <location>
        <begin position="22"/>
        <end position="698"/>
    </location>
</feature>
<dbReference type="InterPro" id="IPR003609">
    <property type="entry name" value="Pan_app"/>
</dbReference>
<dbReference type="Pfam" id="PF00722">
    <property type="entry name" value="Glyco_hydro_16"/>
    <property type="match status" value="1"/>
</dbReference>
<dbReference type="GO" id="GO:0030246">
    <property type="term" value="F:carbohydrate binding"/>
    <property type="evidence" value="ECO:0007669"/>
    <property type="project" value="UniProtKB-KW"/>
</dbReference>
<gene>
    <name evidence="5" type="ORF">D6D15_00596</name>
    <name evidence="4" type="ORF">D6D21_01703</name>
</gene>
<feature type="compositionally biased region" description="Low complexity" evidence="1">
    <location>
        <begin position="488"/>
        <end position="499"/>
    </location>
</feature>
<accession>A0A4S9BT94</accession>
<dbReference type="PROSITE" id="PS51762">
    <property type="entry name" value="GH16_2"/>
    <property type="match status" value="1"/>
</dbReference>
<dbReference type="AlphaFoldDB" id="A0A4S9BT94"/>
<evidence type="ECO:0000313" key="4">
    <source>
        <dbReference type="EMBL" id="THW50892.1"/>
    </source>
</evidence>
<dbReference type="EMBL" id="QZAR01000005">
    <property type="protein sequence ID" value="THW97000.1"/>
    <property type="molecule type" value="Genomic_DNA"/>
</dbReference>
<comment type="caution">
    <text evidence="5">The sequence shown here is derived from an EMBL/GenBank/DDBJ whole genome shotgun (WGS) entry which is preliminary data.</text>
</comment>
<dbReference type="Proteomes" id="UP000309076">
    <property type="component" value="Unassembled WGS sequence"/>
</dbReference>
<feature type="region of interest" description="Disordered" evidence="1">
    <location>
        <begin position="292"/>
        <end position="354"/>
    </location>
</feature>
<dbReference type="InterPro" id="IPR013320">
    <property type="entry name" value="ConA-like_dom_sf"/>
</dbReference>
<sequence>MLSFETFLQLFLLTTIAAVIADATPSNSRPSASDNSLDARSTTDVDGTFDGCHYQVEGAGAFSNHFSFDFTTMDTLPDEFIASTYEVGSGPYAPYAHIFNPDNIVLGTGQPMQMIVPGGQTADPLDTCQLVTRYDDILYASVRTVAQVSPVNGTVHGFFMYMNDTQETDIEIRTGDPGHVHFTNQQTHPGNGETTYAVAAPSTMTSAFHEYRYDWLSTGTNFYIDGVLTLTITRNNPSSPGWLMWNSWSNGYAWTYGPPLQDNILLIRSVEAYFNRSSVDTSNCEPSAATSIRATSTSAGARVTTNAAAVSSRPTSAADIETTKTDAGTSSITSTLESQTTIPTASTTNEVEVPESTTLAVTNTNTSQTTITTGIAPDATDTVSPETSSASPTPTVYADGSTPVISGVAFTVETDTLYSGILLSLPAKRAAATVDNCLQTCAANPACVGTVFYGDSYTCSYYSSFDKNSKTTDIGSTFAAVQDREESSSGTSVTPTSTVDIGSATDIAEVTTHSSITSSQEASEPAAATSTTILLSINTTSSTPTISSTPTPSTPTPSTTLTCPLSNQTAYTDPASNKTFVVECGIDHSGGDISMVYVSDLAGCIAACAKLSNCVDVSLSGSACYLKGTLGGVVDNEGLLGARLVTESSTSSTGGVSSTSSMAASSTSTSIAAVYTRPSFQQLLQLHIDARLVVPSSL</sequence>
<dbReference type="GO" id="GO:0004553">
    <property type="term" value="F:hydrolase activity, hydrolyzing O-glycosyl compounds"/>
    <property type="evidence" value="ECO:0007669"/>
    <property type="project" value="InterPro"/>
</dbReference>
<dbReference type="InterPro" id="IPR000757">
    <property type="entry name" value="Beta-glucanase-like"/>
</dbReference>
<evidence type="ECO:0000256" key="1">
    <source>
        <dbReference type="SAM" id="MobiDB-lite"/>
    </source>
</evidence>
<feature type="signal peptide" evidence="2">
    <location>
        <begin position="1"/>
        <end position="21"/>
    </location>
</feature>
<protein>
    <submittedName>
        <fullName evidence="5">Concanavalin A-like lectin/glucanase</fullName>
    </submittedName>
</protein>
<dbReference type="GO" id="GO:0005975">
    <property type="term" value="P:carbohydrate metabolic process"/>
    <property type="evidence" value="ECO:0007669"/>
    <property type="project" value="InterPro"/>
</dbReference>
<feature type="compositionally biased region" description="Low complexity" evidence="1">
    <location>
        <begin position="382"/>
        <end position="395"/>
    </location>
</feature>